<proteinExistence type="predicted"/>
<comment type="caution">
    <text evidence="2">The sequence shown here is derived from an EMBL/GenBank/DDBJ whole genome shotgun (WGS) entry which is preliminary data.</text>
</comment>
<feature type="region of interest" description="Disordered" evidence="1">
    <location>
        <begin position="44"/>
        <end position="74"/>
    </location>
</feature>
<accession>Q4RXK1</accession>
<name>Q4RXK1_TETNG</name>
<gene>
    <name evidence="2" type="ORF">GSTENG00027383001</name>
</gene>
<dbReference type="AlphaFoldDB" id="Q4RXK1"/>
<evidence type="ECO:0000313" key="2">
    <source>
        <dbReference type="EMBL" id="CAG06881.1"/>
    </source>
</evidence>
<dbReference type="KEGG" id="tng:GSTEN00027383G001"/>
<evidence type="ECO:0000256" key="1">
    <source>
        <dbReference type="SAM" id="MobiDB-lite"/>
    </source>
</evidence>
<dbReference type="EMBL" id="CAAE01014979">
    <property type="protein sequence ID" value="CAG06881.1"/>
    <property type="molecule type" value="Genomic_DNA"/>
</dbReference>
<protein>
    <submittedName>
        <fullName evidence="2">(spotted green pufferfish) hypothetical protein</fullName>
    </submittedName>
</protein>
<organism evidence="2">
    <name type="scientific">Tetraodon nigroviridis</name>
    <name type="common">Spotted green pufferfish</name>
    <name type="synonym">Chelonodon nigroviridis</name>
    <dbReference type="NCBI Taxonomy" id="99883"/>
    <lineage>
        <taxon>Eukaryota</taxon>
        <taxon>Metazoa</taxon>
        <taxon>Chordata</taxon>
        <taxon>Craniata</taxon>
        <taxon>Vertebrata</taxon>
        <taxon>Euteleostomi</taxon>
        <taxon>Actinopterygii</taxon>
        <taxon>Neopterygii</taxon>
        <taxon>Teleostei</taxon>
        <taxon>Neoteleostei</taxon>
        <taxon>Acanthomorphata</taxon>
        <taxon>Eupercaria</taxon>
        <taxon>Tetraodontiformes</taxon>
        <taxon>Tetradontoidea</taxon>
        <taxon>Tetraodontidae</taxon>
        <taxon>Tetraodon</taxon>
    </lineage>
</organism>
<reference evidence="2" key="2">
    <citation type="submission" date="2004-02" db="EMBL/GenBank/DDBJ databases">
        <authorList>
            <consortium name="Genoscope"/>
            <consortium name="Whitehead Institute Centre for Genome Research"/>
        </authorList>
    </citation>
    <scope>NUCLEOTIDE SEQUENCE</scope>
</reference>
<sequence>MLPSLPNPPNTSALLVPPTLSFSQFPAAPLGSWVLSEELFLTEPPQVPANGSPGSSCPREGARPMADTHNCTLPEGKVRSESMNVSIFNLFGRK</sequence>
<reference evidence="2" key="1">
    <citation type="journal article" date="2004" name="Nature">
        <title>Genome duplication in the teleost fish Tetraodon nigroviridis reveals the early vertebrate proto-karyotype.</title>
        <authorList>
            <person name="Jaillon O."/>
            <person name="Aury J.-M."/>
            <person name="Brunet F."/>
            <person name="Petit J.-L."/>
            <person name="Stange-Thomann N."/>
            <person name="Mauceli E."/>
            <person name="Bouneau L."/>
            <person name="Fischer C."/>
            <person name="Ozouf-Costaz C."/>
            <person name="Bernot A."/>
            <person name="Nicaud S."/>
            <person name="Jaffe D."/>
            <person name="Fisher S."/>
            <person name="Lutfalla G."/>
            <person name="Dossat C."/>
            <person name="Segurens B."/>
            <person name="Dasilva C."/>
            <person name="Salanoubat M."/>
            <person name="Levy M."/>
            <person name="Boudet N."/>
            <person name="Castellano S."/>
            <person name="Anthouard V."/>
            <person name="Jubin C."/>
            <person name="Castelli V."/>
            <person name="Katinka M."/>
            <person name="Vacherie B."/>
            <person name="Biemont C."/>
            <person name="Skalli Z."/>
            <person name="Cattolico L."/>
            <person name="Poulain J."/>
            <person name="De Berardinis V."/>
            <person name="Cruaud C."/>
            <person name="Duprat S."/>
            <person name="Brottier P."/>
            <person name="Coutanceau J.-P."/>
            <person name="Gouzy J."/>
            <person name="Parra G."/>
            <person name="Lardier G."/>
            <person name="Chapple C."/>
            <person name="McKernan K.J."/>
            <person name="McEwan P."/>
            <person name="Bosak S."/>
            <person name="Kellis M."/>
            <person name="Volff J.-N."/>
            <person name="Guigo R."/>
            <person name="Zody M.C."/>
            <person name="Mesirov J."/>
            <person name="Lindblad-Toh K."/>
            <person name="Birren B."/>
            <person name="Nusbaum C."/>
            <person name="Kahn D."/>
            <person name="Robinson-Rechavi M."/>
            <person name="Laudet V."/>
            <person name="Schachter V."/>
            <person name="Quetier F."/>
            <person name="Saurin W."/>
            <person name="Scarpelli C."/>
            <person name="Wincker P."/>
            <person name="Lander E.S."/>
            <person name="Weissenbach J."/>
            <person name="Roest Crollius H."/>
        </authorList>
    </citation>
    <scope>NUCLEOTIDE SEQUENCE [LARGE SCALE GENOMIC DNA]</scope>
</reference>